<feature type="domain" description="ABC transporter" evidence="11">
    <location>
        <begin position="1236"/>
        <end position="1473"/>
    </location>
</feature>
<evidence type="ECO:0000256" key="6">
    <source>
        <dbReference type="ARBA" id="ARBA00022840"/>
    </source>
</evidence>
<evidence type="ECO:0000256" key="8">
    <source>
        <dbReference type="ARBA" id="ARBA00023136"/>
    </source>
</evidence>
<dbReference type="FunFam" id="3.40.50.300:FF:000997">
    <property type="entry name" value="Multidrug resistance-associated protein 1"/>
    <property type="match status" value="1"/>
</dbReference>
<comment type="subcellular location">
    <subcellularLocation>
        <location evidence="1">Membrane</location>
        <topology evidence="1">Multi-pass membrane protein</topology>
    </subcellularLocation>
</comment>
<proteinExistence type="inferred from homology"/>
<dbReference type="CDD" id="cd03244">
    <property type="entry name" value="ABCC_MRP_domain2"/>
    <property type="match status" value="1"/>
</dbReference>
<comment type="similarity">
    <text evidence="2">Belongs to the ABC transporter superfamily. ABCC family. Conjugate transporter (TC 3.A.1.208) subfamily.</text>
</comment>
<dbReference type="InterPro" id="IPR017871">
    <property type="entry name" value="ABC_transporter-like_CS"/>
</dbReference>
<feature type="transmembrane region" description="Helical" evidence="10">
    <location>
        <begin position="183"/>
        <end position="204"/>
    </location>
</feature>
<feature type="region of interest" description="Disordered" evidence="9">
    <location>
        <begin position="801"/>
        <end position="884"/>
    </location>
</feature>
<dbReference type="Gene3D" id="3.40.50.300">
    <property type="entry name" value="P-loop containing nucleotide triphosphate hydrolases"/>
    <property type="match status" value="2"/>
</dbReference>
<organism evidence="13 14">
    <name type="scientific">Marchantia polymorpha subsp. ruderalis</name>
    <dbReference type="NCBI Taxonomy" id="1480154"/>
    <lineage>
        <taxon>Eukaryota</taxon>
        <taxon>Viridiplantae</taxon>
        <taxon>Streptophyta</taxon>
        <taxon>Embryophyta</taxon>
        <taxon>Marchantiophyta</taxon>
        <taxon>Marchantiopsida</taxon>
        <taxon>Marchantiidae</taxon>
        <taxon>Marchantiales</taxon>
        <taxon>Marchantiaceae</taxon>
        <taxon>Marchantia</taxon>
    </lineage>
</organism>
<dbReference type="GO" id="GO:0016887">
    <property type="term" value="F:ATP hydrolysis activity"/>
    <property type="evidence" value="ECO:0007669"/>
    <property type="project" value="InterPro"/>
</dbReference>
<name>A0A176WSI4_MARPO</name>
<dbReference type="SUPFAM" id="SSF52540">
    <property type="entry name" value="P-loop containing nucleoside triphosphate hydrolases"/>
    <property type="match status" value="2"/>
</dbReference>
<evidence type="ECO:0000256" key="1">
    <source>
        <dbReference type="ARBA" id="ARBA00004141"/>
    </source>
</evidence>
<reference evidence="13" key="1">
    <citation type="submission" date="2016-03" db="EMBL/GenBank/DDBJ databases">
        <title>Mechanisms controlling the formation of the plant cell surface in tip-growing cells are functionally conserved among land plants.</title>
        <authorList>
            <person name="Honkanen S."/>
            <person name="Jones V.A."/>
            <person name="Morieri G."/>
            <person name="Champion C."/>
            <person name="Hetherington A.J."/>
            <person name="Kelly S."/>
            <person name="Saint-Marcoux D."/>
            <person name="Proust H."/>
            <person name="Prescott H."/>
            <person name="Dolan L."/>
        </authorList>
    </citation>
    <scope>NUCLEOTIDE SEQUENCE [LARGE SCALE GENOMIC DNA]</scope>
    <source>
        <tissue evidence="13">Whole gametophyte</tissue>
    </source>
</reference>
<dbReference type="PANTHER" id="PTHR24223">
    <property type="entry name" value="ATP-BINDING CASSETTE SUB-FAMILY C"/>
    <property type="match status" value="1"/>
</dbReference>
<evidence type="ECO:0000256" key="5">
    <source>
        <dbReference type="ARBA" id="ARBA00022741"/>
    </source>
</evidence>
<dbReference type="InterPro" id="IPR003439">
    <property type="entry name" value="ABC_transporter-like_ATP-bd"/>
</dbReference>
<dbReference type="InterPro" id="IPR044746">
    <property type="entry name" value="ABCC_6TM_D1"/>
</dbReference>
<feature type="transmembrane region" description="Helical" evidence="10">
    <location>
        <begin position="270"/>
        <end position="288"/>
    </location>
</feature>
<keyword evidence="8 10" id="KW-0472">Membrane</keyword>
<feature type="transmembrane region" description="Helical" evidence="10">
    <location>
        <begin position="300"/>
        <end position="321"/>
    </location>
</feature>
<gene>
    <name evidence="13" type="ORF">AXG93_2841s1040</name>
</gene>
<sequence>MPMHKIPFSPVTIEPKAITSFVLTLATTPASRHWADEANNNRILEIYSILIPQHSSSDAPGGGNVSGRAAASKTSRSFTLARARLRDIMAKNELRYKSQGLTAGPSPELKANFFSFFSWHFVQPFINKGNEKILQPEDLYDLIPRETSEFGERMWEKYARKQLEKKDKINVFKLALQTSGRELIWSFVLCPFWLVAVVAQVFVLKELVTEAENLHQKLQPWKGAMLVLGMLLTSNVQSVCQHWLFTYGQKSGMRVKAAISMAVFNKLMKLRMVALAGTSSGLMLNLVTNDTQKLIDGSTFLSYTCFAVINSLVVAGIALGLVGYSALPGVLVIILALPAQMSIARAVGRMRKHAVKLTDVRVRMIAEILTGVRVVKYNGWTTAFLKRISSIRSMELRWIRKAAMLRASTSTFKDLISPVAALVTFGTYVATNDGILSASKAFTILGLYGILVRIYSIAPIGVQYGFEAYIGLQRLQRLLDLPYGHGHSSEEQAAQLRKLYPEAAVIISQGTFAWYLKEKDFEDSTVAPGVSQNKQQEVHSDPSLAKASDEVKKPVSKDLDQVDDMIDAKENHSLAQLRNINLAVKKGELIAVIGSVGSGKSSLLCALLGEMEAVKGSFWTEKMVSYAPQQPWILNDTVRNNIVTSNFYDEDLYKKVVFACALEHDMAQLPAGDDTEIGERGVNLSGGQKARISLARACYSQSPVVLLDDPLAAVDVPTAKHLMKHVLNGILKGRTVILVTHNISSLELVDRIFMMEEGRLIELESRADVAEKGLLQELADESGEEADEDADIDISVKAEAFGASESGKTGTADHEDGVPQTIPQPESPKAGLTSNHQASTMPLNGMPETKGMDYLVKSESRKGSSRKSGSARQEGVLVDTVSPQGATSEAVGSLTVKEDRVEGEVTWKSYADYARGGGLIFFTFVLFLMCFAQAVRVIVDYWISVWVSDKLNTSSNIYLMSYGILVLGSCILCLARAMLFTEAAIRSAQSMHGNMTEKVIRSPQTFFDQNPVGRILNRFGKDQAMVDEILPNTAQSMFENLVAVLGVMIFIAVIIPWFLLVLPPFVLAFYYCQQKYVAVSRELRRLDGISRSPTYAHFSQTLQGIASVRAYNMEAAMLDHFRDLMDANHRAYILFVHTSRWLGVRLDYCAAVCVTVTALLAVLLRHKISPGLLGVVLIQSLQLTGFFQYGVRLVADTENIFTSVERIQAYGNLPSEADPNSPPGLISDQWPEKGEVEFVEYTLAYRTDLPAVLNKLSFKIFSQEKVGILGRTGAGKSSLAAALFRMVENAACSGTILVDNVDLKLVGLDDLRQRLSIIPQDPVLFQGTIRFNLDPFEMHTDAELHEALSKVEMTAKIKSLKGGLTSEVQENGDNFSVGQRQLLCLARSLLRKSKIVVMDEATAAVDGETDQLIQRTMRSVFHDCTVLTIAHRIDTIIDCDRVLILAKGGRISEFDSPANLLRRAEEVDFSDTTTSRVDHVFANMVAQAGPKVAKQLRQAAEAANERRKLLGADSLRASEEAGYHLELPAS</sequence>
<evidence type="ECO:0000256" key="10">
    <source>
        <dbReference type="SAM" id="Phobius"/>
    </source>
</evidence>
<feature type="compositionally biased region" description="Polar residues" evidence="9">
    <location>
        <begin position="832"/>
        <end position="842"/>
    </location>
</feature>
<dbReference type="SUPFAM" id="SSF90123">
    <property type="entry name" value="ABC transporter transmembrane region"/>
    <property type="match status" value="2"/>
</dbReference>
<dbReference type="Gene3D" id="1.20.1560.10">
    <property type="entry name" value="ABC transporter type 1, transmembrane domain"/>
    <property type="match status" value="2"/>
</dbReference>
<dbReference type="Pfam" id="PF00005">
    <property type="entry name" value="ABC_tran"/>
    <property type="match status" value="2"/>
</dbReference>
<dbReference type="EMBL" id="LVLJ01000129">
    <property type="protein sequence ID" value="OAE35571.1"/>
    <property type="molecule type" value="Genomic_DNA"/>
</dbReference>
<dbReference type="CDD" id="cd18579">
    <property type="entry name" value="ABC_6TM_ABCC_D1"/>
    <property type="match status" value="1"/>
</dbReference>
<keyword evidence="14" id="KW-1185">Reference proteome</keyword>
<evidence type="ECO:0000256" key="2">
    <source>
        <dbReference type="ARBA" id="ARBA00009726"/>
    </source>
</evidence>
<accession>A0A176WSI4</accession>
<keyword evidence="4 10" id="KW-0812">Transmembrane</keyword>
<evidence type="ECO:0000256" key="4">
    <source>
        <dbReference type="ARBA" id="ARBA00022692"/>
    </source>
</evidence>
<dbReference type="InterPro" id="IPR044726">
    <property type="entry name" value="ABCC_6TM_D2"/>
</dbReference>
<dbReference type="PROSITE" id="PS50893">
    <property type="entry name" value="ABC_TRANSPORTER_2"/>
    <property type="match status" value="2"/>
</dbReference>
<keyword evidence="5" id="KW-0547">Nucleotide-binding</keyword>
<dbReference type="GO" id="GO:0016020">
    <property type="term" value="C:membrane"/>
    <property type="evidence" value="ECO:0007669"/>
    <property type="project" value="UniProtKB-SubCell"/>
</dbReference>
<dbReference type="CDD" id="cd18580">
    <property type="entry name" value="ABC_6TM_ABCC_D2"/>
    <property type="match status" value="1"/>
</dbReference>
<keyword evidence="6" id="KW-0067">ATP-binding</keyword>
<dbReference type="PANTHER" id="PTHR24223:SF401">
    <property type="entry name" value="ATP-BINDING CASSETTE TRANSPORTER SUBFAMILY C"/>
    <property type="match status" value="1"/>
</dbReference>
<dbReference type="InterPro" id="IPR050173">
    <property type="entry name" value="ABC_transporter_C-like"/>
</dbReference>
<dbReference type="PROSITE" id="PS00211">
    <property type="entry name" value="ABC_TRANSPORTER_1"/>
    <property type="match status" value="1"/>
</dbReference>
<dbReference type="InterPro" id="IPR036640">
    <property type="entry name" value="ABC1_TM_sf"/>
</dbReference>
<feature type="transmembrane region" description="Helical" evidence="10">
    <location>
        <begin position="225"/>
        <end position="245"/>
    </location>
</feature>
<feature type="domain" description="ABC transmembrane type-1" evidence="12">
    <location>
        <begin position="195"/>
        <end position="451"/>
    </location>
</feature>
<dbReference type="InterPro" id="IPR027417">
    <property type="entry name" value="P-loop_NTPase"/>
</dbReference>
<dbReference type="SMART" id="SM00382">
    <property type="entry name" value="AAA"/>
    <property type="match status" value="2"/>
</dbReference>
<dbReference type="GO" id="GO:0005524">
    <property type="term" value="F:ATP binding"/>
    <property type="evidence" value="ECO:0007669"/>
    <property type="project" value="UniProtKB-KW"/>
</dbReference>
<dbReference type="CDD" id="cd03250">
    <property type="entry name" value="ABCC_MRP_domain1"/>
    <property type="match status" value="1"/>
</dbReference>
<evidence type="ECO:0000259" key="11">
    <source>
        <dbReference type="PROSITE" id="PS50893"/>
    </source>
</evidence>
<keyword evidence="7 10" id="KW-1133">Transmembrane helix</keyword>
<dbReference type="FunFam" id="3.40.50.300:FF:000163">
    <property type="entry name" value="Multidrug resistance-associated protein member 4"/>
    <property type="match status" value="1"/>
</dbReference>
<keyword evidence="3" id="KW-0813">Transport</keyword>
<evidence type="ECO:0000256" key="7">
    <source>
        <dbReference type="ARBA" id="ARBA00022989"/>
    </source>
</evidence>
<evidence type="ECO:0000259" key="12">
    <source>
        <dbReference type="PROSITE" id="PS50929"/>
    </source>
</evidence>
<evidence type="ECO:0000313" key="13">
    <source>
        <dbReference type="EMBL" id="OAE35571.1"/>
    </source>
</evidence>
<dbReference type="Pfam" id="PF00664">
    <property type="entry name" value="ABC_membrane"/>
    <property type="match status" value="2"/>
</dbReference>
<evidence type="ECO:0000313" key="14">
    <source>
        <dbReference type="Proteomes" id="UP000077202"/>
    </source>
</evidence>
<comment type="caution">
    <text evidence="13">The sequence shown here is derived from an EMBL/GenBank/DDBJ whole genome shotgun (WGS) entry which is preliminary data.</text>
</comment>
<evidence type="ECO:0000256" key="9">
    <source>
        <dbReference type="SAM" id="MobiDB-lite"/>
    </source>
</evidence>
<dbReference type="FunFam" id="1.20.1560.10:FF:000010">
    <property type="entry name" value="Multidrug resistance-associated ABC transporter"/>
    <property type="match status" value="1"/>
</dbReference>
<feature type="transmembrane region" description="Helical" evidence="10">
    <location>
        <begin position="1041"/>
        <end position="1060"/>
    </location>
</feature>
<feature type="region of interest" description="Disordered" evidence="9">
    <location>
        <begin position="526"/>
        <end position="550"/>
    </location>
</feature>
<dbReference type="GO" id="GO:0140359">
    <property type="term" value="F:ABC-type transporter activity"/>
    <property type="evidence" value="ECO:0007669"/>
    <property type="project" value="InterPro"/>
</dbReference>
<feature type="transmembrane region" description="Helical" evidence="10">
    <location>
        <begin position="327"/>
        <end position="347"/>
    </location>
</feature>
<feature type="domain" description="ABC transmembrane type-1" evidence="12">
    <location>
        <begin position="924"/>
        <end position="1199"/>
    </location>
</feature>
<protein>
    <submittedName>
        <fullName evidence="13">Uncharacterized protein</fullName>
    </submittedName>
</protein>
<feature type="transmembrane region" description="Helical" evidence="10">
    <location>
        <begin position="959"/>
        <end position="979"/>
    </location>
</feature>
<evidence type="ECO:0000256" key="3">
    <source>
        <dbReference type="ARBA" id="ARBA00022448"/>
    </source>
</evidence>
<dbReference type="Proteomes" id="UP000077202">
    <property type="component" value="Unassembled WGS sequence"/>
</dbReference>
<feature type="domain" description="ABC transporter" evidence="11">
    <location>
        <begin position="560"/>
        <end position="782"/>
    </location>
</feature>
<dbReference type="InterPro" id="IPR011527">
    <property type="entry name" value="ABC1_TM_dom"/>
</dbReference>
<dbReference type="InterPro" id="IPR003593">
    <property type="entry name" value="AAA+_ATPase"/>
</dbReference>
<dbReference type="PROSITE" id="PS50929">
    <property type="entry name" value="ABC_TM1F"/>
    <property type="match status" value="2"/>
</dbReference>
<feature type="transmembrane region" description="Helical" evidence="10">
    <location>
        <begin position="918"/>
        <end position="939"/>
    </location>
</feature>